<dbReference type="EMBL" id="JAMZMK010006150">
    <property type="protein sequence ID" value="KAI7750453.1"/>
    <property type="molecule type" value="Genomic_DNA"/>
</dbReference>
<gene>
    <name evidence="1" type="ORF">M8C21_028924</name>
</gene>
<dbReference type="Proteomes" id="UP001206925">
    <property type="component" value="Unassembled WGS sequence"/>
</dbReference>
<organism evidence="1 2">
    <name type="scientific">Ambrosia artemisiifolia</name>
    <name type="common">Common ragweed</name>
    <dbReference type="NCBI Taxonomy" id="4212"/>
    <lineage>
        <taxon>Eukaryota</taxon>
        <taxon>Viridiplantae</taxon>
        <taxon>Streptophyta</taxon>
        <taxon>Embryophyta</taxon>
        <taxon>Tracheophyta</taxon>
        <taxon>Spermatophyta</taxon>
        <taxon>Magnoliopsida</taxon>
        <taxon>eudicotyledons</taxon>
        <taxon>Gunneridae</taxon>
        <taxon>Pentapetalae</taxon>
        <taxon>asterids</taxon>
        <taxon>campanulids</taxon>
        <taxon>Asterales</taxon>
        <taxon>Asteraceae</taxon>
        <taxon>Asteroideae</taxon>
        <taxon>Heliantheae alliance</taxon>
        <taxon>Heliantheae</taxon>
        <taxon>Ambrosia</taxon>
    </lineage>
</organism>
<keyword evidence="2" id="KW-1185">Reference proteome</keyword>
<proteinExistence type="predicted"/>
<sequence length="92" mass="10680">ESMICYTTFYLVDSTILARNGFPYRDTRPGRGKLTNYRNINQSIVSRDINQVIKSCFRSNARGKILVHYIHQYDVPNKLCSHIISLYSLMCS</sequence>
<comment type="caution">
    <text evidence="1">The sequence shown here is derived from an EMBL/GenBank/DDBJ whole genome shotgun (WGS) entry which is preliminary data.</text>
</comment>
<reference evidence="1" key="1">
    <citation type="submission" date="2022-06" db="EMBL/GenBank/DDBJ databases">
        <title>Uncovering the hologenomic basis of an extraordinary plant invasion.</title>
        <authorList>
            <person name="Bieker V.C."/>
            <person name="Martin M.D."/>
            <person name="Gilbert T."/>
            <person name="Hodgins K."/>
            <person name="Battlay P."/>
            <person name="Petersen B."/>
            <person name="Wilson J."/>
        </authorList>
    </citation>
    <scope>NUCLEOTIDE SEQUENCE</scope>
    <source>
        <strain evidence="1">AA19_3_7</strain>
        <tissue evidence="1">Leaf</tissue>
    </source>
</reference>
<dbReference type="AlphaFoldDB" id="A0AAD5CY84"/>
<feature type="non-terminal residue" evidence="1">
    <location>
        <position position="92"/>
    </location>
</feature>
<accession>A0AAD5CY84</accession>
<name>A0AAD5CY84_AMBAR</name>
<evidence type="ECO:0000313" key="1">
    <source>
        <dbReference type="EMBL" id="KAI7750453.1"/>
    </source>
</evidence>
<protein>
    <submittedName>
        <fullName evidence="1">Uncharacterized protein</fullName>
    </submittedName>
</protein>
<evidence type="ECO:0000313" key="2">
    <source>
        <dbReference type="Proteomes" id="UP001206925"/>
    </source>
</evidence>